<proteinExistence type="predicted"/>
<organism evidence="1">
    <name type="scientific">marine metagenome</name>
    <dbReference type="NCBI Taxonomy" id="408172"/>
    <lineage>
        <taxon>unclassified sequences</taxon>
        <taxon>metagenomes</taxon>
        <taxon>ecological metagenomes</taxon>
    </lineage>
</organism>
<evidence type="ECO:0000313" key="1">
    <source>
        <dbReference type="EMBL" id="SVE22699.1"/>
    </source>
</evidence>
<accession>A0A383BS49</accession>
<feature type="non-terminal residue" evidence="1">
    <location>
        <position position="1"/>
    </location>
</feature>
<gene>
    <name evidence="1" type="ORF">METZ01_LOCUS475553</name>
</gene>
<protein>
    <submittedName>
        <fullName evidence="1">Uncharacterized protein</fullName>
    </submittedName>
</protein>
<sequence length="244" mass="27896">GYFLNEIAFKVLVIRWYLMVGDLGAGAYSDRELEPDLPVDEILGDLDSVPEPEPEKDLPEGVKSIVEAHRKSLLFSADSTNLNRLKDTCLQLTEDIARHHHPESERPLQEARLFDLMAAVVKLAEKIADIGSKPVLTRLMDIRVSRLLQAKNAVDVLKDNEILAWLRKYHLHKVVRFSTLIYKVVRKKHPGILVKEFGFILAKEGLKRWVCLHLMEKIVVEVNAVYRNKHLHGFTKNPSSPLVR</sequence>
<feature type="non-terminal residue" evidence="1">
    <location>
        <position position="244"/>
    </location>
</feature>
<dbReference type="AlphaFoldDB" id="A0A383BS49"/>
<reference evidence="1" key="1">
    <citation type="submission" date="2018-05" db="EMBL/GenBank/DDBJ databases">
        <authorList>
            <person name="Lanie J.A."/>
            <person name="Ng W.-L."/>
            <person name="Kazmierczak K.M."/>
            <person name="Andrzejewski T.M."/>
            <person name="Davidsen T.M."/>
            <person name="Wayne K.J."/>
            <person name="Tettelin H."/>
            <person name="Glass J.I."/>
            <person name="Rusch D."/>
            <person name="Podicherti R."/>
            <person name="Tsui H.-C.T."/>
            <person name="Winkler M.E."/>
        </authorList>
    </citation>
    <scope>NUCLEOTIDE SEQUENCE</scope>
</reference>
<name>A0A383BS49_9ZZZZ</name>
<dbReference type="EMBL" id="UINC01202748">
    <property type="protein sequence ID" value="SVE22699.1"/>
    <property type="molecule type" value="Genomic_DNA"/>
</dbReference>